<evidence type="ECO:0000313" key="3">
    <source>
        <dbReference type="Proteomes" id="UP000006512"/>
    </source>
</evidence>
<feature type="signal peptide" evidence="1">
    <location>
        <begin position="1"/>
        <end position="25"/>
    </location>
</feature>
<evidence type="ECO:0000256" key="1">
    <source>
        <dbReference type="SAM" id="SignalP"/>
    </source>
</evidence>
<reference evidence="3" key="1">
    <citation type="submission" date="2011-03" db="EMBL/GenBank/DDBJ databases">
        <title>Draft genome sequence of Brevundimonas diminuta.</title>
        <authorList>
            <person name="Brown P.J.B."/>
            <person name="Buechlein A."/>
            <person name="Hemmerich C."/>
            <person name="Brun Y.V."/>
        </authorList>
    </citation>
    <scope>NUCLEOTIDE SEQUENCE [LARGE SCALE GENOMIC DNA]</scope>
    <source>
        <strain evidence="3">C19</strain>
    </source>
</reference>
<dbReference type="HOGENOM" id="CLU_1183072_0_0_5"/>
<dbReference type="STRING" id="715226.ABI_42450"/>
<dbReference type="Proteomes" id="UP000006512">
    <property type="component" value="Unassembled WGS sequence"/>
</dbReference>
<accession>F4QSV2</accession>
<dbReference type="EMBL" id="GL883080">
    <property type="protein sequence ID" value="EGF89822.1"/>
    <property type="molecule type" value="Genomic_DNA"/>
</dbReference>
<protein>
    <submittedName>
        <fullName evidence="2">Uncharacterized protein</fullName>
    </submittedName>
</protein>
<keyword evidence="3" id="KW-1185">Reference proteome</keyword>
<proteinExistence type="predicted"/>
<evidence type="ECO:0000313" key="2">
    <source>
        <dbReference type="EMBL" id="EGF89822.1"/>
    </source>
</evidence>
<gene>
    <name evidence="2" type="ORF">ABI_42450</name>
</gene>
<name>F4QSV2_9CAUL</name>
<keyword evidence="1" id="KW-0732">Signal</keyword>
<sequence length="234" mass="25732">MARVNIGYAAAIVMGLMALGGVAHATEAEDAFVDKMIRNSENCHAIYAMASEERPAMAASARTMQATARGVYRLYSGKSDAELEANLAETEGLWRKYIGNGEYDLDKQIKACDHHFHMMVAQHNRAAELGIRPTLDLDVPEMHETAEADDGGMTAQCQAIADDFEMRASEMSYTIRDAAEDPSSEKAEYFRKYGADYLHDKFEDHLASARDGDCPSDLIEALVTAIDILEPLAD</sequence>
<feature type="chain" id="PRO_5003314426" evidence="1">
    <location>
        <begin position="26"/>
        <end position="234"/>
    </location>
</feature>
<organism evidence="2 3">
    <name type="scientific">Asticcacaulis biprosthecium C19</name>
    <dbReference type="NCBI Taxonomy" id="715226"/>
    <lineage>
        <taxon>Bacteria</taxon>
        <taxon>Pseudomonadati</taxon>
        <taxon>Pseudomonadota</taxon>
        <taxon>Alphaproteobacteria</taxon>
        <taxon>Caulobacterales</taxon>
        <taxon>Caulobacteraceae</taxon>
        <taxon>Asticcacaulis</taxon>
    </lineage>
</organism>
<dbReference type="AlphaFoldDB" id="F4QSV2"/>